<dbReference type="PANTHER" id="PTHR43861:SF6">
    <property type="entry name" value="METHYLTRANSFERASE TYPE 11"/>
    <property type="match status" value="1"/>
</dbReference>
<accession>A0A1M6E244</accession>
<dbReference type="PANTHER" id="PTHR43861">
    <property type="entry name" value="TRANS-ACONITATE 2-METHYLTRANSFERASE-RELATED"/>
    <property type="match status" value="1"/>
</dbReference>
<dbReference type="STRING" id="1122189.SAMN02745165_00903"/>
<protein>
    <submittedName>
        <fullName evidence="1">2-polyprenyl-6-hydroxyphenyl methylase / 3-demethylubiquinone-9 3-methyltransferase</fullName>
    </submittedName>
</protein>
<evidence type="ECO:0000313" key="1">
    <source>
        <dbReference type="EMBL" id="SHI79463.1"/>
    </source>
</evidence>
<keyword evidence="1" id="KW-0808">Transferase</keyword>
<evidence type="ECO:0000313" key="2">
    <source>
        <dbReference type="Proteomes" id="UP000184171"/>
    </source>
</evidence>
<keyword evidence="1" id="KW-0830">Ubiquinone</keyword>
<dbReference type="GO" id="GO:0008168">
    <property type="term" value="F:methyltransferase activity"/>
    <property type="evidence" value="ECO:0007669"/>
    <property type="project" value="UniProtKB-KW"/>
</dbReference>
<dbReference type="CDD" id="cd02440">
    <property type="entry name" value="AdoMet_MTases"/>
    <property type="match status" value="1"/>
</dbReference>
<dbReference type="AlphaFoldDB" id="A0A1M6E244"/>
<dbReference type="GO" id="GO:0032259">
    <property type="term" value="P:methylation"/>
    <property type="evidence" value="ECO:0007669"/>
    <property type="project" value="UniProtKB-KW"/>
</dbReference>
<reference evidence="1 2" key="1">
    <citation type="submission" date="2016-11" db="EMBL/GenBank/DDBJ databases">
        <authorList>
            <person name="Jaros S."/>
            <person name="Januszkiewicz K."/>
            <person name="Wedrychowicz H."/>
        </authorList>
    </citation>
    <scope>NUCLEOTIDE SEQUENCE [LARGE SCALE GENOMIC DNA]</scope>
    <source>
        <strain evidence="1 2">DSM 5091</strain>
    </source>
</reference>
<dbReference type="EMBL" id="FQZT01000002">
    <property type="protein sequence ID" value="SHI79463.1"/>
    <property type="molecule type" value="Genomic_DNA"/>
</dbReference>
<dbReference type="Gene3D" id="3.40.50.150">
    <property type="entry name" value="Vaccinia Virus protein VP39"/>
    <property type="match status" value="1"/>
</dbReference>
<organism evidence="1 2">
    <name type="scientific">Malonomonas rubra DSM 5091</name>
    <dbReference type="NCBI Taxonomy" id="1122189"/>
    <lineage>
        <taxon>Bacteria</taxon>
        <taxon>Pseudomonadati</taxon>
        <taxon>Thermodesulfobacteriota</taxon>
        <taxon>Desulfuromonadia</taxon>
        <taxon>Desulfuromonadales</taxon>
        <taxon>Geopsychrobacteraceae</taxon>
        <taxon>Malonomonas</taxon>
    </lineage>
</organism>
<keyword evidence="1" id="KW-0489">Methyltransferase</keyword>
<gene>
    <name evidence="1" type="ORF">SAMN02745165_00903</name>
</gene>
<dbReference type="Proteomes" id="UP000184171">
    <property type="component" value="Unassembled WGS sequence"/>
</dbReference>
<keyword evidence="2" id="KW-1185">Reference proteome</keyword>
<dbReference type="Pfam" id="PF13489">
    <property type="entry name" value="Methyltransf_23"/>
    <property type="match status" value="1"/>
</dbReference>
<dbReference type="SUPFAM" id="SSF53335">
    <property type="entry name" value="S-adenosyl-L-methionine-dependent methyltransferases"/>
    <property type="match status" value="1"/>
</dbReference>
<dbReference type="InterPro" id="IPR029063">
    <property type="entry name" value="SAM-dependent_MTases_sf"/>
</dbReference>
<name>A0A1M6E244_MALRU</name>
<sequence>MYDFNRCKLCGKNTAEPKYKLKGMTLYACSQCDFHFIDALDTFPTDYPDKAISDKHRSFIESKLPQNRQQLEVDLKFVSSHIDLNEKRCLDIGTGVGMFAFLLKQAGADVSAIEPQQIFREFAQEKFQLELRPELADDTYWQENYAEYFDVVTIWDTLEHVNFPLETVQAAVKLLKPGGYLFLDTPSRDSLFYRSSEWSYQFSFGTRPLLLNKLYSPKPYCHKQLFTRKQLWWLLEKVGLQVVEQSPLHKANKKLVVACRKA</sequence>
<proteinExistence type="predicted"/>